<dbReference type="InterPro" id="IPR036638">
    <property type="entry name" value="HLH_DNA-bd_sf"/>
</dbReference>
<dbReference type="AlphaFoldDB" id="A0AAV5EWX1"/>
<evidence type="ECO:0000259" key="6">
    <source>
        <dbReference type="PROSITE" id="PS50888"/>
    </source>
</evidence>
<accession>A0AAV5EWX1</accession>
<dbReference type="GO" id="GO:0043565">
    <property type="term" value="F:sequence-specific DNA binding"/>
    <property type="evidence" value="ECO:0007669"/>
    <property type="project" value="TreeGrafter"/>
</dbReference>
<dbReference type="Proteomes" id="UP001054889">
    <property type="component" value="Unassembled WGS sequence"/>
</dbReference>
<evidence type="ECO:0000256" key="5">
    <source>
        <dbReference type="ARBA" id="ARBA00023242"/>
    </source>
</evidence>
<dbReference type="InterPro" id="IPR051358">
    <property type="entry name" value="TF_AMS/ICE1/BHLH6-like"/>
</dbReference>
<comment type="caution">
    <text evidence="7">The sequence shown here is derived from an EMBL/GenBank/DDBJ whole genome shotgun (WGS) entry which is preliminary data.</text>
</comment>
<comment type="similarity">
    <text evidence="2">Belongs to the bHLH protein family.</text>
</comment>
<name>A0AAV5EWX1_ELECO</name>
<feature type="domain" description="BHLH" evidence="6">
    <location>
        <begin position="73"/>
        <end position="111"/>
    </location>
</feature>
<sequence>MDAAEMGDSFEYYWETQRLLDNEDFSLYVGSGVCEDATSYYDSSSPDGSHSSSAAPAVTAAMGAKFAGGGGEAGANKNIIMERDRRRKLNEKLYALRSVVPNITKVHFLAI</sequence>
<evidence type="ECO:0000256" key="3">
    <source>
        <dbReference type="ARBA" id="ARBA00023015"/>
    </source>
</evidence>
<dbReference type="PANTHER" id="PTHR31945">
    <property type="entry name" value="TRANSCRIPTION FACTOR SCREAM2-RELATED"/>
    <property type="match status" value="1"/>
</dbReference>
<reference evidence="7" key="2">
    <citation type="submission" date="2021-12" db="EMBL/GenBank/DDBJ databases">
        <title>Resequencing data analysis of finger millet.</title>
        <authorList>
            <person name="Hatakeyama M."/>
            <person name="Aluri S."/>
            <person name="Balachadran M.T."/>
            <person name="Sivarajan S.R."/>
            <person name="Poveda L."/>
            <person name="Shimizu-Inatsugi R."/>
            <person name="Schlapbach R."/>
            <person name="Sreeman S.M."/>
            <person name="Shimizu K.K."/>
        </authorList>
    </citation>
    <scope>NUCLEOTIDE SEQUENCE</scope>
</reference>
<dbReference type="InterPro" id="IPR011598">
    <property type="entry name" value="bHLH_dom"/>
</dbReference>
<organism evidence="7 8">
    <name type="scientific">Eleusine coracana subsp. coracana</name>
    <dbReference type="NCBI Taxonomy" id="191504"/>
    <lineage>
        <taxon>Eukaryota</taxon>
        <taxon>Viridiplantae</taxon>
        <taxon>Streptophyta</taxon>
        <taxon>Embryophyta</taxon>
        <taxon>Tracheophyta</taxon>
        <taxon>Spermatophyta</taxon>
        <taxon>Magnoliopsida</taxon>
        <taxon>Liliopsida</taxon>
        <taxon>Poales</taxon>
        <taxon>Poaceae</taxon>
        <taxon>PACMAD clade</taxon>
        <taxon>Chloridoideae</taxon>
        <taxon>Cynodonteae</taxon>
        <taxon>Eleusininae</taxon>
        <taxon>Eleusine</taxon>
    </lineage>
</organism>
<dbReference type="PROSITE" id="PS50888">
    <property type="entry name" value="BHLH"/>
    <property type="match status" value="1"/>
</dbReference>
<keyword evidence="3" id="KW-0805">Transcription regulation</keyword>
<gene>
    <name evidence="7" type="primary">gb15956</name>
    <name evidence="7" type="ORF">PR202_gb15956</name>
</gene>
<keyword evidence="8" id="KW-1185">Reference proteome</keyword>
<protein>
    <recommendedName>
        <fullName evidence="6">BHLH domain-containing protein</fullName>
    </recommendedName>
</protein>
<proteinExistence type="inferred from homology"/>
<evidence type="ECO:0000256" key="2">
    <source>
        <dbReference type="ARBA" id="ARBA00005510"/>
    </source>
</evidence>
<dbReference type="Pfam" id="PF00010">
    <property type="entry name" value="HLH"/>
    <property type="match status" value="1"/>
</dbReference>
<comment type="subcellular location">
    <subcellularLocation>
        <location evidence="1">Nucleus</location>
    </subcellularLocation>
</comment>
<dbReference type="Gene3D" id="4.10.280.10">
    <property type="entry name" value="Helix-loop-helix DNA-binding domain"/>
    <property type="match status" value="1"/>
</dbReference>
<dbReference type="GO" id="GO:0046983">
    <property type="term" value="F:protein dimerization activity"/>
    <property type="evidence" value="ECO:0007669"/>
    <property type="project" value="InterPro"/>
</dbReference>
<dbReference type="EMBL" id="BQKI01000079">
    <property type="protein sequence ID" value="GJN27894.1"/>
    <property type="molecule type" value="Genomic_DNA"/>
</dbReference>
<dbReference type="PANTHER" id="PTHR31945:SF26">
    <property type="entry name" value="TRANSCRIPTION FACTOR BHLH35"/>
    <property type="match status" value="1"/>
</dbReference>
<evidence type="ECO:0000256" key="1">
    <source>
        <dbReference type="ARBA" id="ARBA00004123"/>
    </source>
</evidence>
<dbReference type="SUPFAM" id="SSF47459">
    <property type="entry name" value="HLH, helix-loop-helix DNA-binding domain"/>
    <property type="match status" value="1"/>
</dbReference>
<reference evidence="7" key="1">
    <citation type="journal article" date="2018" name="DNA Res.">
        <title>Multiple hybrid de novo genome assembly of finger millet, an orphan allotetraploid crop.</title>
        <authorList>
            <person name="Hatakeyama M."/>
            <person name="Aluri S."/>
            <person name="Balachadran M.T."/>
            <person name="Sivarajan S.R."/>
            <person name="Patrignani A."/>
            <person name="Gruter S."/>
            <person name="Poveda L."/>
            <person name="Shimizu-Inatsugi R."/>
            <person name="Baeten J."/>
            <person name="Francoijs K.J."/>
            <person name="Nataraja K.N."/>
            <person name="Reddy Y.A.N."/>
            <person name="Phadnis S."/>
            <person name="Ravikumar R.L."/>
            <person name="Schlapbach R."/>
            <person name="Sreeman S.M."/>
            <person name="Shimizu K.K."/>
        </authorList>
    </citation>
    <scope>NUCLEOTIDE SEQUENCE</scope>
</reference>
<evidence type="ECO:0000256" key="4">
    <source>
        <dbReference type="ARBA" id="ARBA00023163"/>
    </source>
</evidence>
<evidence type="ECO:0000313" key="8">
    <source>
        <dbReference type="Proteomes" id="UP001054889"/>
    </source>
</evidence>
<dbReference type="GO" id="GO:0005634">
    <property type="term" value="C:nucleus"/>
    <property type="evidence" value="ECO:0007669"/>
    <property type="project" value="UniProtKB-SubCell"/>
</dbReference>
<keyword evidence="4" id="KW-0804">Transcription</keyword>
<keyword evidence="5" id="KW-0539">Nucleus</keyword>
<evidence type="ECO:0000313" key="7">
    <source>
        <dbReference type="EMBL" id="GJN27894.1"/>
    </source>
</evidence>
<dbReference type="GO" id="GO:0003700">
    <property type="term" value="F:DNA-binding transcription factor activity"/>
    <property type="evidence" value="ECO:0007669"/>
    <property type="project" value="TreeGrafter"/>
</dbReference>